<dbReference type="PROSITE" id="PS50862">
    <property type="entry name" value="AA_TRNA_LIGASE_II"/>
    <property type="match status" value="1"/>
</dbReference>
<dbReference type="Pfam" id="PF13393">
    <property type="entry name" value="tRNA-synt_His"/>
    <property type="match status" value="1"/>
</dbReference>
<keyword evidence="9" id="KW-0368">Histidine biosynthesis</keyword>
<evidence type="ECO:0000256" key="4">
    <source>
        <dbReference type="ARBA" id="ARBA00011496"/>
    </source>
</evidence>
<feature type="binding site" evidence="10">
    <location>
        <position position="114"/>
    </location>
    <ligand>
        <name>L-histidine</name>
        <dbReference type="ChEBI" id="CHEBI:57595"/>
    </ligand>
</feature>
<feature type="binding site" evidence="10">
    <location>
        <position position="271"/>
    </location>
    <ligand>
        <name>L-histidine</name>
        <dbReference type="ChEBI" id="CHEBI:57595"/>
    </ligand>
</feature>
<dbReference type="PANTHER" id="PTHR43707:SF1">
    <property type="entry name" value="HISTIDINE--TRNA LIGASE, MITOCHONDRIAL-RELATED"/>
    <property type="match status" value="1"/>
</dbReference>
<evidence type="ECO:0000256" key="2">
    <source>
        <dbReference type="ARBA" id="ARBA00004667"/>
    </source>
</evidence>
<feature type="region of interest" description="Disordered" evidence="11">
    <location>
        <begin position="1"/>
        <end position="20"/>
    </location>
</feature>
<dbReference type="PIRSF" id="PIRSF001549">
    <property type="entry name" value="His-tRNA_synth"/>
    <property type="match status" value="1"/>
</dbReference>
<evidence type="ECO:0000256" key="3">
    <source>
        <dbReference type="ARBA" id="ARBA00005539"/>
    </source>
</evidence>
<dbReference type="GO" id="GO:0005737">
    <property type="term" value="C:cytoplasm"/>
    <property type="evidence" value="ECO:0007669"/>
    <property type="project" value="UniProtKB-SubCell"/>
</dbReference>
<keyword evidence="13" id="KW-0328">Glycosyltransferase</keyword>
<comment type="function">
    <text evidence="8 9">Required for the first step of histidine biosynthesis. May allow the feedback regulation of ATP phosphoribosyltransferase activity by histidine.</text>
</comment>
<comment type="subunit">
    <text evidence="4 9">Heteromultimer composed of HisG and HisZ subunits.</text>
</comment>
<dbReference type="InterPro" id="IPR006195">
    <property type="entry name" value="aa-tRNA-synth_II"/>
</dbReference>
<evidence type="ECO:0000256" key="11">
    <source>
        <dbReference type="SAM" id="MobiDB-lite"/>
    </source>
</evidence>
<feature type="binding site" evidence="10">
    <location>
        <position position="132"/>
    </location>
    <ligand>
        <name>L-histidine</name>
        <dbReference type="ChEBI" id="CHEBI:57595"/>
    </ligand>
</feature>
<dbReference type="InterPro" id="IPR041715">
    <property type="entry name" value="HisRS-like_core"/>
</dbReference>
<dbReference type="UniPathway" id="UPA00031">
    <property type="reaction ID" value="UER00006"/>
</dbReference>
<feature type="binding site" evidence="10">
    <location>
        <position position="128"/>
    </location>
    <ligand>
        <name>L-histidine</name>
        <dbReference type="ChEBI" id="CHEBI:57595"/>
    </ligand>
</feature>
<dbReference type="Gene3D" id="3.30.930.10">
    <property type="entry name" value="Bira Bifunctional Protein, Domain 2"/>
    <property type="match status" value="1"/>
</dbReference>
<feature type="binding site" evidence="10">
    <location>
        <begin position="275"/>
        <end position="276"/>
    </location>
    <ligand>
        <name>L-histidine</name>
        <dbReference type="ChEBI" id="CHEBI:57595"/>
    </ligand>
</feature>
<organism evidence="13 14">
    <name type="scientific">Roseospira navarrensis</name>
    <dbReference type="NCBI Taxonomy" id="140058"/>
    <lineage>
        <taxon>Bacteria</taxon>
        <taxon>Pseudomonadati</taxon>
        <taxon>Pseudomonadota</taxon>
        <taxon>Alphaproteobacteria</taxon>
        <taxon>Rhodospirillales</taxon>
        <taxon>Rhodospirillaceae</taxon>
        <taxon>Roseospira</taxon>
    </lineage>
</organism>
<protein>
    <recommendedName>
        <fullName evidence="6 9">ATP phosphoribosyltransferase regulatory subunit</fullName>
    </recommendedName>
</protein>
<evidence type="ECO:0000259" key="12">
    <source>
        <dbReference type="PROSITE" id="PS50862"/>
    </source>
</evidence>
<dbReference type="SUPFAM" id="SSF55681">
    <property type="entry name" value="Class II aaRS and biotin synthetases"/>
    <property type="match status" value="1"/>
</dbReference>
<evidence type="ECO:0000256" key="8">
    <source>
        <dbReference type="ARBA" id="ARBA00025246"/>
    </source>
</evidence>
<evidence type="ECO:0000256" key="10">
    <source>
        <dbReference type="PIRSR" id="PIRSR001549-1"/>
    </source>
</evidence>
<dbReference type="EMBL" id="WIVE01000016">
    <property type="protein sequence ID" value="MQX36305.1"/>
    <property type="molecule type" value="Genomic_DNA"/>
</dbReference>
<comment type="similarity">
    <text evidence="3 9">Belongs to the class-II aminoacyl-tRNA synthetase family. HisZ subfamily.</text>
</comment>
<dbReference type="GO" id="GO:0016757">
    <property type="term" value="F:glycosyltransferase activity"/>
    <property type="evidence" value="ECO:0007669"/>
    <property type="project" value="UniProtKB-KW"/>
</dbReference>
<dbReference type="AlphaFoldDB" id="A0A7X1ZD17"/>
<dbReference type="InterPro" id="IPR045864">
    <property type="entry name" value="aa-tRNA-synth_II/BPL/LPL"/>
</dbReference>
<accession>A0A7X1ZD17</accession>
<dbReference type="OrthoDB" id="9769617at2"/>
<evidence type="ECO:0000313" key="14">
    <source>
        <dbReference type="Proteomes" id="UP000434582"/>
    </source>
</evidence>
<keyword evidence="13" id="KW-0808">Transferase</keyword>
<comment type="subunit">
    <text evidence="5">Homodimer.</text>
</comment>
<dbReference type="GO" id="GO:0000105">
    <property type="term" value="P:L-histidine biosynthetic process"/>
    <property type="evidence" value="ECO:0007669"/>
    <property type="project" value="UniProtKB-UniRule"/>
</dbReference>
<sequence length="387" mass="40672">MTDTLHPALLPNGLSDGLPPRAEREADVVDGLMAFVRAFGYRRVKPPLIEFEDGLLTGAGGALVRDTFRVMDPVSQRMMGVRPDFTVQIGRIATTRLRHDPRPLRLCYAGQVLRVRGTQLRPERQFTQVGAELIGADGPAAEAEVVVLAAEALEAVGVVDATIDLNLPTLLGVLCEAHAVPDAVRAALRPAVDHKDVAAVREAAAETPALGALLVALIQATGPAREALAEIAALDLPAEAAARVAALGALVDRVEVAHPGLTLTVDALESRGFEYYTGVGFSVFARGARGELARGGRYRAGPEDRGEPAAGFTLMMDAVLDAIPEVEATRRVLAPLDHDRAAAARLRQDGWVVVQALDETADPAAEARRLGCDSVLGAAGPEALASA</sequence>
<dbReference type="PANTHER" id="PTHR43707">
    <property type="entry name" value="HISTIDYL-TRNA SYNTHETASE"/>
    <property type="match status" value="1"/>
</dbReference>
<proteinExistence type="inferred from homology"/>
<dbReference type="InterPro" id="IPR004517">
    <property type="entry name" value="HisZ"/>
</dbReference>
<dbReference type="Proteomes" id="UP000434582">
    <property type="component" value="Unassembled WGS sequence"/>
</dbReference>
<dbReference type="GO" id="GO:0004821">
    <property type="term" value="F:histidine-tRNA ligase activity"/>
    <property type="evidence" value="ECO:0007669"/>
    <property type="project" value="TreeGrafter"/>
</dbReference>
<dbReference type="HAMAP" id="MF_00125">
    <property type="entry name" value="HisZ"/>
    <property type="match status" value="1"/>
</dbReference>
<feature type="binding site" evidence="10">
    <location>
        <begin position="84"/>
        <end position="86"/>
    </location>
    <ligand>
        <name>L-histidine</name>
        <dbReference type="ChEBI" id="CHEBI:57595"/>
    </ligand>
</feature>
<keyword evidence="14" id="KW-1185">Reference proteome</keyword>
<comment type="subcellular location">
    <subcellularLocation>
        <location evidence="1 9">Cytoplasm</location>
    </subcellularLocation>
</comment>
<evidence type="ECO:0000256" key="7">
    <source>
        <dbReference type="ARBA" id="ARBA00022490"/>
    </source>
</evidence>
<name>A0A7X1ZD17_9PROT</name>
<keyword evidence="9" id="KW-0028">Amino-acid biosynthesis</keyword>
<keyword evidence="7 9" id="KW-0963">Cytoplasm</keyword>
<reference evidence="13 14" key="1">
    <citation type="submission" date="2019-10" db="EMBL/GenBank/DDBJ databases">
        <title>Draft whole-genome sequence of the purple nonsulfur photosynthetic bacterium Roseospira navarrensis DSM 15114.</title>
        <authorList>
            <person name="Kyndt J.A."/>
            <person name="Meyer T.E."/>
        </authorList>
    </citation>
    <scope>NUCLEOTIDE SEQUENCE [LARGE SCALE GENOMIC DNA]</scope>
    <source>
        <strain evidence="13 14">DSM 15114</strain>
    </source>
</reference>
<comment type="caution">
    <text evidence="13">The sequence shown here is derived from an EMBL/GenBank/DDBJ whole genome shotgun (WGS) entry which is preliminary data.</text>
</comment>
<feature type="domain" description="Aminoacyl-transfer RNA synthetases class-II family profile" evidence="12">
    <location>
        <begin position="35"/>
        <end position="335"/>
    </location>
</feature>
<dbReference type="GO" id="GO:0006427">
    <property type="term" value="P:histidyl-tRNA aminoacylation"/>
    <property type="evidence" value="ECO:0007669"/>
    <property type="project" value="TreeGrafter"/>
</dbReference>
<evidence type="ECO:0000313" key="13">
    <source>
        <dbReference type="EMBL" id="MQX36305.1"/>
    </source>
</evidence>
<gene>
    <name evidence="9" type="primary">hisZ</name>
    <name evidence="13" type="ORF">GHC57_07210</name>
</gene>
<comment type="miscellaneous">
    <text evidence="9">This function is generally fulfilled by the C-terminal part of HisG, which is missing in some bacteria such as this one.</text>
</comment>
<evidence type="ECO:0000256" key="5">
    <source>
        <dbReference type="ARBA" id="ARBA00011738"/>
    </source>
</evidence>
<evidence type="ECO:0000256" key="9">
    <source>
        <dbReference type="HAMAP-Rule" id="MF_00125"/>
    </source>
</evidence>
<evidence type="ECO:0000256" key="1">
    <source>
        <dbReference type="ARBA" id="ARBA00004496"/>
    </source>
</evidence>
<evidence type="ECO:0000256" key="6">
    <source>
        <dbReference type="ARBA" id="ARBA00020397"/>
    </source>
</evidence>
<comment type="pathway">
    <text evidence="2 9">Amino-acid biosynthesis; L-histidine biosynthesis; L-histidine from 5-phospho-alpha-D-ribose 1-diphosphate: step 1/9.</text>
</comment>
<dbReference type="InterPro" id="IPR004516">
    <property type="entry name" value="HisRS/HisZ"/>
</dbReference>